<evidence type="ECO:0000313" key="2">
    <source>
        <dbReference type="Proteomes" id="UP001055115"/>
    </source>
</evidence>
<gene>
    <name evidence="1" type="ORF">ColSpa_01295</name>
</gene>
<keyword evidence="2" id="KW-1185">Reference proteome</keyword>
<name>A0AA37L6Y1_9PEZI</name>
<proteinExistence type="predicted"/>
<dbReference type="GeneID" id="73322097"/>
<evidence type="ECO:0000313" key="1">
    <source>
        <dbReference type="EMBL" id="GKT41114.1"/>
    </source>
</evidence>
<dbReference type="Proteomes" id="UP001055115">
    <property type="component" value="Unassembled WGS sequence"/>
</dbReference>
<dbReference type="RefSeq" id="XP_049123464.1">
    <property type="nucleotide sequence ID" value="XM_049267507.1"/>
</dbReference>
<sequence>MPQILKDMDRARKTEIESLRVGVINNIHSIYQKADKMVVLDSLALQIDTGSLIDVAVILSLGRWIARMWTVVEARLGNRVLIKTANGEVDLDEIVSLLEEEAIEASHRYGVLLRILSTTRGKASHLARSGLHDLVEAFRHSHTGDNVDRVRAAFPLLGLRWEAGWGQEEASMANGESLGVTMQYPLS</sequence>
<organism evidence="1 2">
    <name type="scientific">Colletotrichum spaethianum</name>
    <dbReference type="NCBI Taxonomy" id="700344"/>
    <lineage>
        <taxon>Eukaryota</taxon>
        <taxon>Fungi</taxon>
        <taxon>Dikarya</taxon>
        <taxon>Ascomycota</taxon>
        <taxon>Pezizomycotina</taxon>
        <taxon>Sordariomycetes</taxon>
        <taxon>Hypocreomycetidae</taxon>
        <taxon>Glomerellales</taxon>
        <taxon>Glomerellaceae</taxon>
        <taxon>Colletotrichum</taxon>
        <taxon>Colletotrichum spaethianum species complex</taxon>
    </lineage>
</organism>
<dbReference type="EMBL" id="BQXU01000002">
    <property type="protein sequence ID" value="GKT41114.1"/>
    <property type="molecule type" value="Genomic_DNA"/>
</dbReference>
<dbReference type="AlphaFoldDB" id="A0AA37L6Y1"/>
<reference evidence="1 2" key="1">
    <citation type="submission" date="2022-03" db="EMBL/GenBank/DDBJ databases">
        <title>Genome data of Colletotrichum spp.</title>
        <authorList>
            <person name="Utami Y.D."/>
            <person name="Hiruma K."/>
        </authorList>
    </citation>
    <scope>NUCLEOTIDE SEQUENCE [LARGE SCALE GENOMIC DNA]</scope>
    <source>
        <strain evidence="1 2">MAFF 239500</strain>
    </source>
</reference>
<accession>A0AA37L6Y1</accession>
<comment type="caution">
    <text evidence="1">The sequence shown here is derived from an EMBL/GenBank/DDBJ whole genome shotgun (WGS) entry which is preliminary data.</text>
</comment>
<protein>
    <submittedName>
        <fullName evidence="1">Uncharacterized protein</fullName>
    </submittedName>
</protein>